<sequence length="94" mass="10212">MTESPGPPPSEPKHHLLVQAPVAALDVDGLNVVTVGLVLFAAASILMGVFYDALVARGNGWWLWVGICGFGLGLLGLLYCWNRRRRRLAGERLD</sequence>
<feature type="transmembrane region" description="Helical" evidence="1">
    <location>
        <begin position="29"/>
        <end position="49"/>
    </location>
</feature>
<keyword evidence="1" id="KW-1133">Transmembrane helix</keyword>
<name>A0ABS2RGR0_9ACTN</name>
<gene>
    <name evidence="2" type="ORF">JOE57_001116</name>
</gene>
<keyword evidence="1" id="KW-0472">Membrane</keyword>
<dbReference type="Proteomes" id="UP000704762">
    <property type="component" value="Unassembled WGS sequence"/>
</dbReference>
<dbReference type="EMBL" id="JAFBCF010000001">
    <property type="protein sequence ID" value="MBM7798195.1"/>
    <property type="molecule type" value="Genomic_DNA"/>
</dbReference>
<evidence type="ECO:0008006" key="4">
    <source>
        <dbReference type="Google" id="ProtNLM"/>
    </source>
</evidence>
<organism evidence="2 3">
    <name type="scientific">Microlunatus panaciterrae</name>
    <dbReference type="NCBI Taxonomy" id="400768"/>
    <lineage>
        <taxon>Bacteria</taxon>
        <taxon>Bacillati</taxon>
        <taxon>Actinomycetota</taxon>
        <taxon>Actinomycetes</taxon>
        <taxon>Propionibacteriales</taxon>
        <taxon>Propionibacteriaceae</taxon>
        <taxon>Microlunatus</taxon>
    </lineage>
</organism>
<protein>
    <recommendedName>
        <fullName evidence="4">DUF2530 domain-containing protein</fullName>
    </recommendedName>
</protein>
<feature type="transmembrane region" description="Helical" evidence="1">
    <location>
        <begin position="61"/>
        <end position="81"/>
    </location>
</feature>
<comment type="caution">
    <text evidence="2">The sequence shown here is derived from an EMBL/GenBank/DDBJ whole genome shotgun (WGS) entry which is preliminary data.</text>
</comment>
<keyword evidence="1" id="KW-0812">Transmembrane</keyword>
<evidence type="ECO:0000313" key="3">
    <source>
        <dbReference type="Proteomes" id="UP000704762"/>
    </source>
</evidence>
<proteinExistence type="predicted"/>
<dbReference type="RefSeq" id="WP_338041178.1">
    <property type="nucleotide sequence ID" value="NZ_BAAAQP010000011.1"/>
</dbReference>
<evidence type="ECO:0000313" key="2">
    <source>
        <dbReference type="EMBL" id="MBM7798195.1"/>
    </source>
</evidence>
<evidence type="ECO:0000256" key="1">
    <source>
        <dbReference type="SAM" id="Phobius"/>
    </source>
</evidence>
<accession>A0ABS2RGR0</accession>
<keyword evidence="3" id="KW-1185">Reference proteome</keyword>
<reference evidence="2 3" key="1">
    <citation type="submission" date="2021-01" db="EMBL/GenBank/DDBJ databases">
        <title>Sequencing the genomes of 1000 actinobacteria strains.</title>
        <authorList>
            <person name="Klenk H.-P."/>
        </authorList>
    </citation>
    <scope>NUCLEOTIDE SEQUENCE [LARGE SCALE GENOMIC DNA]</scope>
    <source>
        <strain evidence="2 3">DSM 18662</strain>
    </source>
</reference>